<gene>
    <name evidence="2" type="ORF">N657DRAFT_180100</name>
</gene>
<evidence type="ECO:0000313" key="3">
    <source>
        <dbReference type="Proteomes" id="UP001302602"/>
    </source>
</evidence>
<dbReference type="RefSeq" id="XP_062650663.1">
    <property type="nucleotide sequence ID" value="XM_062786116.1"/>
</dbReference>
<sequence>MATPPRWTRQQATGGRSPHSRPSLFRTGMPGERLSTTVETSSPPISESNNPASPGLSLTAALQKSFRALQKTDGTDCPFMHGSFLVARKVCYPSNAVCGRVWWRPHCCTTFGFLQSSVVKQWPVEAPGRPVPPELCTRTTAIAEAGNFRA</sequence>
<evidence type="ECO:0000313" key="2">
    <source>
        <dbReference type="EMBL" id="KAK4126892.1"/>
    </source>
</evidence>
<feature type="compositionally biased region" description="Polar residues" evidence="1">
    <location>
        <begin position="34"/>
        <end position="52"/>
    </location>
</feature>
<dbReference type="AlphaFoldDB" id="A0AAN6Z6I6"/>
<reference evidence="2" key="1">
    <citation type="journal article" date="2023" name="Mol. Phylogenet. Evol.">
        <title>Genome-scale phylogeny and comparative genomics of the fungal order Sordariales.</title>
        <authorList>
            <person name="Hensen N."/>
            <person name="Bonometti L."/>
            <person name="Westerberg I."/>
            <person name="Brannstrom I.O."/>
            <person name="Guillou S."/>
            <person name="Cros-Aarteil S."/>
            <person name="Calhoun S."/>
            <person name="Haridas S."/>
            <person name="Kuo A."/>
            <person name="Mondo S."/>
            <person name="Pangilinan J."/>
            <person name="Riley R."/>
            <person name="LaButti K."/>
            <person name="Andreopoulos B."/>
            <person name="Lipzen A."/>
            <person name="Chen C."/>
            <person name="Yan M."/>
            <person name="Daum C."/>
            <person name="Ng V."/>
            <person name="Clum A."/>
            <person name="Steindorff A."/>
            <person name="Ohm R.A."/>
            <person name="Martin F."/>
            <person name="Silar P."/>
            <person name="Natvig D.O."/>
            <person name="Lalanne C."/>
            <person name="Gautier V."/>
            <person name="Ament-Velasquez S.L."/>
            <person name="Kruys A."/>
            <person name="Hutchinson M.I."/>
            <person name="Powell A.J."/>
            <person name="Barry K."/>
            <person name="Miller A.N."/>
            <person name="Grigoriev I.V."/>
            <person name="Debuchy R."/>
            <person name="Gladieux P."/>
            <person name="Hiltunen Thoren M."/>
            <person name="Johannesson H."/>
        </authorList>
    </citation>
    <scope>NUCLEOTIDE SEQUENCE</scope>
    <source>
        <strain evidence="2">CBS 731.68</strain>
    </source>
</reference>
<organism evidence="2 3">
    <name type="scientific">Parathielavia appendiculata</name>
    <dbReference type="NCBI Taxonomy" id="2587402"/>
    <lineage>
        <taxon>Eukaryota</taxon>
        <taxon>Fungi</taxon>
        <taxon>Dikarya</taxon>
        <taxon>Ascomycota</taxon>
        <taxon>Pezizomycotina</taxon>
        <taxon>Sordariomycetes</taxon>
        <taxon>Sordariomycetidae</taxon>
        <taxon>Sordariales</taxon>
        <taxon>Chaetomiaceae</taxon>
        <taxon>Parathielavia</taxon>
    </lineage>
</organism>
<dbReference type="Proteomes" id="UP001302602">
    <property type="component" value="Unassembled WGS sequence"/>
</dbReference>
<protein>
    <submittedName>
        <fullName evidence="2">Uncharacterized protein</fullName>
    </submittedName>
</protein>
<accession>A0AAN6Z6I6</accession>
<proteinExistence type="predicted"/>
<reference evidence="2" key="2">
    <citation type="submission" date="2023-05" db="EMBL/GenBank/DDBJ databases">
        <authorList>
            <consortium name="Lawrence Berkeley National Laboratory"/>
            <person name="Steindorff A."/>
            <person name="Hensen N."/>
            <person name="Bonometti L."/>
            <person name="Westerberg I."/>
            <person name="Brannstrom I.O."/>
            <person name="Guillou S."/>
            <person name="Cros-Aarteil S."/>
            <person name="Calhoun S."/>
            <person name="Haridas S."/>
            <person name="Kuo A."/>
            <person name="Mondo S."/>
            <person name="Pangilinan J."/>
            <person name="Riley R."/>
            <person name="Labutti K."/>
            <person name="Andreopoulos B."/>
            <person name="Lipzen A."/>
            <person name="Chen C."/>
            <person name="Yanf M."/>
            <person name="Daum C."/>
            <person name="Ng V."/>
            <person name="Clum A."/>
            <person name="Ohm R."/>
            <person name="Martin F."/>
            <person name="Silar P."/>
            <person name="Natvig D."/>
            <person name="Lalanne C."/>
            <person name="Gautier V."/>
            <person name="Ament-Velasquez S.L."/>
            <person name="Kruys A."/>
            <person name="Hutchinson M.I."/>
            <person name="Powell A.J."/>
            <person name="Barry K."/>
            <person name="Miller A.N."/>
            <person name="Grigoriev I.V."/>
            <person name="Debuchy R."/>
            <person name="Gladieux P."/>
            <person name="Thoren M.H."/>
            <person name="Johannesson H."/>
        </authorList>
    </citation>
    <scope>NUCLEOTIDE SEQUENCE</scope>
    <source>
        <strain evidence="2">CBS 731.68</strain>
    </source>
</reference>
<keyword evidence="3" id="KW-1185">Reference proteome</keyword>
<dbReference type="EMBL" id="MU853224">
    <property type="protein sequence ID" value="KAK4126892.1"/>
    <property type="molecule type" value="Genomic_DNA"/>
</dbReference>
<dbReference type="GeneID" id="87822882"/>
<name>A0AAN6Z6I6_9PEZI</name>
<comment type="caution">
    <text evidence="2">The sequence shown here is derived from an EMBL/GenBank/DDBJ whole genome shotgun (WGS) entry which is preliminary data.</text>
</comment>
<feature type="region of interest" description="Disordered" evidence="1">
    <location>
        <begin position="1"/>
        <end position="56"/>
    </location>
</feature>
<evidence type="ECO:0000256" key="1">
    <source>
        <dbReference type="SAM" id="MobiDB-lite"/>
    </source>
</evidence>